<keyword evidence="4" id="KW-0378">Hydrolase</keyword>
<dbReference type="GO" id="GO:0003887">
    <property type="term" value="F:DNA-directed DNA polymerase activity"/>
    <property type="evidence" value="ECO:0007669"/>
    <property type="project" value="UniProtKB-KW"/>
</dbReference>
<dbReference type="InterPro" id="IPR012337">
    <property type="entry name" value="RNaseH-like_sf"/>
</dbReference>
<feature type="domain" description="Retroviral polymerase SH3-like" evidence="10">
    <location>
        <begin position="62"/>
        <end position="94"/>
    </location>
</feature>
<evidence type="ECO:0000256" key="4">
    <source>
        <dbReference type="ARBA" id="ARBA00022801"/>
    </source>
</evidence>
<evidence type="ECO:0000256" key="9">
    <source>
        <dbReference type="ARBA" id="ARBA00023172"/>
    </source>
</evidence>
<dbReference type="PANTHER" id="PTHR42648">
    <property type="entry name" value="TRANSPOSASE, PUTATIVE-RELATED"/>
    <property type="match status" value="1"/>
</dbReference>
<keyword evidence="6" id="KW-0229">DNA integration</keyword>
<dbReference type="GO" id="GO:0015074">
    <property type="term" value="P:DNA integration"/>
    <property type="evidence" value="ECO:0007669"/>
    <property type="project" value="UniProtKB-KW"/>
</dbReference>
<keyword evidence="5" id="KW-0460">Magnesium</keyword>
<keyword evidence="8" id="KW-0548">Nucleotidyltransferase</keyword>
<evidence type="ECO:0000256" key="2">
    <source>
        <dbReference type="ARBA" id="ARBA00022723"/>
    </source>
</evidence>
<evidence type="ECO:0000256" key="7">
    <source>
        <dbReference type="ARBA" id="ARBA00022918"/>
    </source>
</evidence>
<organism evidence="11 12">
    <name type="scientific">Trachymyrmex cornetzi</name>
    <dbReference type="NCBI Taxonomy" id="471704"/>
    <lineage>
        <taxon>Eukaryota</taxon>
        <taxon>Metazoa</taxon>
        <taxon>Ecdysozoa</taxon>
        <taxon>Arthropoda</taxon>
        <taxon>Hexapoda</taxon>
        <taxon>Insecta</taxon>
        <taxon>Pterygota</taxon>
        <taxon>Neoptera</taxon>
        <taxon>Endopterygota</taxon>
        <taxon>Hymenoptera</taxon>
        <taxon>Apocrita</taxon>
        <taxon>Aculeata</taxon>
        <taxon>Formicoidea</taxon>
        <taxon>Formicidae</taxon>
        <taxon>Myrmicinae</taxon>
        <taxon>Trachymyrmex</taxon>
    </lineage>
</organism>
<evidence type="ECO:0000256" key="8">
    <source>
        <dbReference type="ARBA" id="ARBA00022932"/>
    </source>
</evidence>
<evidence type="ECO:0000256" key="5">
    <source>
        <dbReference type="ARBA" id="ARBA00022842"/>
    </source>
</evidence>
<reference evidence="11 12" key="1">
    <citation type="submission" date="2015-09" db="EMBL/GenBank/DDBJ databases">
        <title>Trachymyrmex cornetzi WGS genome.</title>
        <authorList>
            <person name="Nygaard S."/>
            <person name="Hu H."/>
            <person name="Boomsma J."/>
            <person name="Zhang G."/>
        </authorList>
    </citation>
    <scope>NUCLEOTIDE SEQUENCE [LARGE SCALE GENOMIC DNA]</scope>
    <source>
        <strain evidence="11">Tcor2-1</strain>
        <tissue evidence="11">Whole body</tissue>
    </source>
</reference>
<keyword evidence="2" id="KW-0479">Metal-binding</keyword>
<dbReference type="GO" id="GO:0016787">
    <property type="term" value="F:hydrolase activity"/>
    <property type="evidence" value="ECO:0007669"/>
    <property type="project" value="UniProtKB-KW"/>
</dbReference>
<dbReference type="GO" id="GO:0004519">
    <property type="term" value="F:endonuclease activity"/>
    <property type="evidence" value="ECO:0007669"/>
    <property type="project" value="UniProtKB-KW"/>
</dbReference>
<dbReference type="EMBL" id="KQ980349">
    <property type="protein sequence ID" value="KYN16361.1"/>
    <property type="molecule type" value="Genomic_DNA"/>
</dbReference>
<keyword evidence="8" id="KW-0239">DNA-directed DNA polymerase</keyword>
<dbReference type="SUPFAM" id="SSF53098">
    <property type="entry name" value="Ribonuclease H-like"/>
    <property type="match status" value="1"/>
</dbReference>
<keyword evidence="1" id="KW-0540">Nuclease</keyword>
<dbReference type="STRING" id="471704.A0A151J2M8"/>
<gene>
    <name evidence="11" type="ORF">ALC57_11379</name>
</gene>
<dbReference type="PANTHER" id="PTHR42648:SF11">
    <property type="entry name" value="TRANSPOSON TY4-P GAG-POL POLYPROTEIN"/>
    <property type="match status" value="1"/>
</dbReference>
<evidence type="ECO:0000313" key="12">
    <source>
        <dbReference type="Proteomes" id="UP000078492"/>
    </source>
</evidence>
<keyword evidence="12" id="KW-1185">Reference proteome</keyword>
<evidence type="ECO:0000259" key="10">
    <source>
        <dbReference type="Pfam" id="PF25597"/>
    </source>
</evidence>
<dbReference type="GO" id="GO:0046872">
    <property type="term" value="F:metal ion binding"/>
    <property type="evidence" value="ECO:0007669"/>
    <property type="project" value="UniProtKB-KW"/>
</dbReference>
<evidence type="ECO:0000313" key="11">
    <source>
        <dbReference type="EMBL" id="KYN16361.1"/>
    </source>
</evidence>
<protein>
    <submittedName>
        <fullName evidence="11">Copia protein</fullName>
    </submittedName>
</protein>
<dbReference type="Proteomes" id="UP000078492">
    <property type="component" value="Unassembled WGS sequence"/>
</dbReference>
<evidence type="ECO:0000256" key="3">
    <source>
        <dbReference type="ARBA" id="ARBA00022759"/>
    </source>
</evidence>
<dbReference type="GO" id="GO:0006310">
    <property type="term" value="P:DNA recombination"/>
    <property type="evidence" value="ECO:0007669"/>
    <property type="project" value="UniProtKB-KW"/>
</dbReference>
<keyword evidence="3" id="KW-0255">Endonuclease</keyword>
<sequence>MARCIMLQANLPESLWAEAINTATFLRNRCTTKSLDGITPFEAWTQNKPYVGLFRTIGSKTIALNKSRKEKKFQSKGEEYILVGYSEESKAYRL</sequence>
<name>A0A151J2M8_9HYME</name>
<evidence type="ECO:0000256" key="6">
    <source>
        <dbReference type="ARBA" id="ARBA00022908"/>
    </source>
</evidence>
<dbReference type="AlphaFoldDB" id="A0A151J2M8"/>
<proteinExistence type="predicted"/>
<dbReference type="Pfam" id="PF25597">
    <property type="entry name" value="SH3_retrovirus"/>
    <property type="match status" value="1"/>
</dbReference>
<evidence type="ECO:0000256" key="1">
    <source>
        <dbReference type="ARBA" id="ARBA00022722"/>
    </source>
</evidence>
<accession>A0A151J2M8</accession>
<keyword evidence="7" id="KW-0695">RNA-directed DNA polymerase</keyword>
<dbReference type="InterPro" id="IPR057670">
    <property type="entry name" value="SH3_retrovirus"/>
</dbReference>
<keyword evidence="9" id="KW-0233">DNA recombination</keyword>
<keyword evidence="8" id="KW-0808">Transferase</keyword>
<dbReference type="GO" id="GO:0003964">
    <property type="term" value="F:RNA-directed DNA polymerase activity"/>
    <property type="evidence" value="ECO:0007669"/>
    <property type="project" value="UniProtKB-KW"/>
</dbReference>
<dbReference type="InterPro" id="IPR039537">
    <property type="entry name" value="Retrotran_Ty1/copia-like"/>
</dbReference>